<reference evidence="3 4" key="1">
    <citation type="journal article" date="2020" name="G3 (Bethesda)">
        <title>Improved Reference Genome for Cyclotella cryptica CCMP332, a Model for Cell Wall Morphogenesis, Salinity Adaptation, and Lipid Production in Diatoms (Bacillariophyta).</title>
        <authorList>
            <person name="Roberts W.R."/>
            <person name="Downey K.M."/>
            <person name="Ruck E.C."/>
            <person name="Traller J.C."/>
            <person name="Alverson A.J."/>
        </authorList>
    </citation>
    <scope>NUCLEOTIDE SEQUENCE [LARGE SCALE GENOMIC DNA]</scope>
    <source>
        <strain evidence="3 4">CCMP332</strain>
    </source>
</reference>
<feature type="compositionally biased region" description="Polar residues" evidence="1">
    <location>
        <begin position="890"/>
        <end position="899"/>
    </location>
</feature>
<comment type="caution">
    <text evidence="3">The sequence shown here is derived from an EMBL/GenBank/DDBJ whole genome shotgun (WGS) entry which is preliminary data.</text>
</comment>
<feature type="region of interest" description="Disordered" evidence="1">
    <location>
        <begin position="134"/>
        <end position="163"/>
    </location>
</feature>
<dbReference type="PANTHER" id="PTHR21113">
    <property type="entry name" value="AGAP001705-PA"/>
    <property type="match status" value="1"/>
</dbReference>
<dbReference type="PANTHER" id="PTHR21113:SF4">
    <property type="entry name" value="CHITIN-BINDING TYPE-4 DOMAIN-CONTAINING PROTEIN"/>
    <property type="match status" value="1"/>
</dbReference>
<proteinExistence type="predicted"/>
<gene>
    <name evidence="3" type="ORF">HJC23_002480</name>
</gene>
<keyword evidence="4" id="KW-1185">Reference proteome</keyword>
<feature type="signal peptide" evidence="2">
    <location>
        <begin position="1"/>
        <end position="28"/>
    </location>
</feature>
<organism evidence="3 4">
    <name type="scientific">Cyclotella cryptica</name>
    <dbReference type="NCBI Taxonomy" id="29204"/>
    <lineage>
        <taxon>Eukaryota</taxon>
        <taxon>Sar</taxon>
        <taxon>Stramenopiles</taxon>
        <taxon>Ochrophyta</taxon>
        <taxon>Bacillariophyta</taxon>
        <taxon>Coscinodiscophyceae</taxon>
        <taxon>Thalassiosirophycidae</taxon>
        <taxon>Stephanodiscales</taxon>
        <taxon>Stephanodiscaceae</taxon>
        <taxon>Cyclotella</taxon>
    </lineage>
</organism>
<accession>A0ABD3PES3</accession>
<feature type="compositionally biased region" description="Polar residues" evidence="1">
    <location>
        <begin position="31"/>
        <end position="41"/>
    </location>
</feature>
<feature type="region of interest" description="Disordered" evidence="1">
    <location>
        <begin position="31"/>
        <end position="54"/>
    </location>
</feature>
<evidence type="ECO:0000256" key="2">
    <source>
        <dbReference type="SAM" id="SignalP"/>
    </source>
</evidence>
<evidence type="ECO:0000313" key="3">
    <source>
        <dbReference type="EMBL" id="KAL3786229.1"/>
    </source>
</evidence>
<evidence type="ECO:0000256" key="1">
    <source>
        <dbReference type="SAM" id="MobiDB-lite"/>
    </source>
</evidence>
<feature type="compositionally biased region" description="Polar residues" evidence="1">
    <location>
        <begin position="141"/>
        <end position="163"/>
    </location>
</feature>
<feature type="region of interest" description="Disordered" evidence="1">
    <location>
        <begin position="877"/>
        <end position="899"/>
    </location>
</feature>
<dbReference type="Proteomes" id="UP001516023">
    <property type="component" value="Unassembled WGS sequence"/>
</dbReference>
<dbReference type="EMBL" id="JABMIG020000199">
    <property type="protein sequence ID" value="KAL3786229.1"/>
    <property type="molecule type" value="Genomic_DNA"/>
</dbReference>
<sequence>MRSSCSCTSTRRRLLAGWSLAAVLLVSAAKTTTPSSQNEPNSYIDRRQPDNKEPRRIQVAPLNTFVVVKDEFDRRREEIESFVFQTLNSFSTNAEENSINGQTSPSRIYTYYDFFTSLRSLSVGGIYGESYHKETNPYTPPASSTNDDGASNHSNTPSDSFVQDPTNRAFYISQSDPHAENSILYAIVNICAFLANAMVESIQYDSCEELNGMGTGGNPSRNGEIVLSELNGVNGRYFPMSNACGQFGRLYHDKQQCHDASSKNDIDMSCPVDATLEIDAATHPKYNHQPGEGNESRYRPPPPFYCGPKKRFNLYSGYWDAYSAEFIRNVAYPSALGKTDVEGCCFWGRGALATKNVCNMGKLNYYMGKRAYLEGRPSRYPNIDFCRTPWIICDTVKVLENGLAYPELKWMVAIHEWIDRVQSHNNVSTNWNYMTQLKLFVDRGAKDFKFIDTVSSLVSRGCDDFYCATQPIPFMEQRKKNFEILINDIFDLPRSLHAVSTSTLSGIEPSYDYQFAEKWIQSKRSKIESNIFLSQNKALNGMPYFSTAYRFDSFISALRTSALYGLAEGKLFFLSNEETGLRALHAGLFNLAAFLGNTMVESINNDSCDEMSVEEGVTGEDSIGSSCGQNGRDYSLETCPAWQSFMACKVDKQMQTEAESPKTYKAPFLLDSIPSPFQCHPRNVSAYNDSPDVAGCCWWGRGALSTKGTCNMGKLNFHLGARAAFDNRPSIYPDINFCTDPSAICSHKNTMEIRWIAAMFEWIDRVQSYYNSTSEWEYLTQIYKFVDGGMTDESFIEAVNNIVARGCHLPPCSSALSIKSDRYLFGFERKQNVFNILKLVFSLPATESLSTDTSPSEPEISNPFVDIPALKQRLPSAKPTFPQTEEAETSPPTSSNDEAITVFPSSPVVSNIVVFDDGGNHAISANVTIFGNKSLVVTDKTELAVEGGNVTAPVDSEWPAIRLSIGSTINATKGVVQGSFADENLDFGGGAGIQLNNGQSSTETAGYGEFYSGIRVLGGRGHIGGDALVVNGFGTVAIIYGGEFIGGAGVKANGYSVKVMNSGKVHIHGGSFFGEMMVQENGIVLLYGCFAQNGTTVSGLFADETDFNATIYGDVNFVSVDEQKCDTIPSVAPTRFSTIFPPLTAHETNGIGRRALSKVLISLNFITLIKLFTSYYNYKH</sequence>
<dbReference type="AlphaFoldDB" id="A0ABD3PES3"/>
<feature type="compositionally biased region" description="Basic and acidic residues" evidence="1">
    <location>
        <begin position="44"/>
        <end position="54"/>
    </location>
</feature>
<protein>
    <submittedName>
        <fullName evidence="3">Uncharacterized protein</fullName>
    </submittedName>
</protein>
<name>A0ABD3PES3_9STRA</name>
<evidence type="ECO:0000313" key="4">
    <source>
        <dbReference type="Proteomes" id="UP001516023"/>
    </source>
</evidence>
<feature type="chain" id="PRO_5044802544" evidence="2">
    <location>
        <begin position="29"/>
        <end position="1180"/>
    </location>
</feature>
<keyword evidence="2" id="KW-0732">Signal</keyword>